<name>A0ACB7XHK2_9ERIC</name>
<reference evidence="1 2" key="1">
    <citation type="journal article" date="2021" name="Hortic Res">
        <title>High-quality reference genome and annotation aids understanding of berry development for evergreen blueberry (Vaccinium darrowii).</title>
        <authorList>
            <person name="Yu J."/>
            <person name="Hulse-Kemp A.M."/>
            <person name="Babiker E."/>
            <person name="Staton M."/>
        </authorList>
    </citation>
    <scope>NUCLEOTIDE SEQUENCE [LARGE SCALE GENOMIC DNA]</scope>
    <source>
        <strain evidence="2">cv. NJ 8807/NJ 8810</strain>
        <tissue evidence="1">Young leaf</tissue>
    </source>
</reference>
<accession>A0ACB7XHK2</accession>
<comment type="caution">
    <text evidence="1">The sequence shown here is derived from an EMBL/GenBank/DDBJ whole genome shotgun (WGS) entry which is preliminary data.</text>
</comment>
<organism evidence="1 2">
    <name type="scientific">Vaccinium darrowii</name>
    <dbReference type="NCBI Taxonomy" id="229202"/>
    <lineage>
        <taxon>Eukaryota</taxon>
        <taxon>Viridiplantae</taxon>
        <taxon>Streptophyta</taxon>
        <taxon>Embryophyta</taxon>
        <taxon>Tracheophyta</taxon>
        <taxon>Spermatophyta</taxon>
        <taxon>Magnoliopsida</taxon>
        <taxon>eudicotyledons</taxon>
        <taxon>Gunneridae</taxon>
        <taxon>Pentapetalae</taxon>
        <taxon>asterids</taxon>
        <taxon>Ericales</taxon>
        <taxon>Ericaceae</taxon>
        <taxon>Vaccinioideae</taxon>
        <taxon>Vaccinieae</taxon>
        <taxon>Vaccinium</taxon>
    </lineage>
</organism>
<dbReference type="EMBL" id="CM037160">
    <property type="protein sequence ID" value="KAH7839868.1"/>
    <property type="molecule type" value="Genomic_DNA"/>
</dbReference>
<evidence type="ECO:0000313" key="1">
    <source>
        <dbReference type="EMBL" id="KAH7839868.1"/>
    </source>
</evidence>
<gene>
    <name evidence="1" type="ORF">Vadar_009850</name>
</gene>
<sequence length="217" mass="24316">MQYIFSFTKGGAKLLLSTAALFLSSIFKWSGMEIVLDKAAHSSVKGLDFSPDGKFLVSEGTDGPGRIWDGTSSIPVASLPRKNVKVEALGDGNCFTEEGELKVHSSIPNFCFHCLNCLGSQDMDCYRPFKIAWTAIDYRHKAHLRRGLLFVVKQIIAISDFRHRSTYKSHDDQPIPEKLIGATVRLSLFRCARADMEPHVWSWTKETNLHLLAEQIA</sequence>
<proteinExistence type="predicted"/>
<dbReference type="Proteomes" id="UP000828048">
    <property type="component" value="Chromosome 10"/>
</dbReference>
<keyword evidence="2" id="KW-1185">Reference proteome</keyword>
<evidence type="ECO:0000313" key="2">
    <source>
        <dbReference type="Proteomes" id="UP000828048"/>
    </source>
</evidence>
<protein>
    <submittedName>
        <fullName evidence="1">Uncharacterized protein</fullName>
    </submittedName>
</protein>